<organism evidence="10 11">
    <name type="scientific">Xenotaenia resolanae</name>
    <dbReference type="NCBI Taxonomy" id="208358"/>
    <lineage>
        <taxon>Eukaryota</taxon>
        <taxon>Metazoa</taxon>
        <taxon>Chordata</taxon>
        <taxon>Craniata</taxon>
        <taxon>Vertebrata</taxon>
        <taxon>Euteleostomi</taxon>
        <taxon>Actinopterygii</taxon>
        <taxon>Neopterygii</taxon>
        <taxon>Teleostei</taxon>
        <taxon>Neoteleostei</taxon>
        <taxon>Acanthomorphata</taxon>
        <taxon>Ovalentaria</taxon>
        <taxon>Atherinomorphae</taxon>
        <taxon>Cyprinodontiformes</taxon>
        <taxon>Goodeidae</taxon>
        <taxon>Xenotaenia</taxon>
    </lineage>
</organism>
<reference evidence="10 11" key="1">
    <citation type="submission" date="2021-06" db="EMBL/GenBank/DDBJ databases">
        <authorList>
            <person name="Palmer J.M."/>
        </authorList>
    </citation>
    <scope>NUCLEOTIDE SEQUENCE [LARGE SCALE GENOMIC DNA]</scope>
    <source>
        <strain evidence="10 11">XR_2019</strain>
        <tissue evidence="10">Muscle</tissue>
    </source>
</reference>
<comment type="subcellular location">
    <subcellularLocation>
        <location evidence="1">Membrane</location>
    </subcellularLocation>
</comment>
<dbReference type="SMART" id="SM00112">
    <property type="entry name" value="CA"/>
    <property type="match status" value="2"/>
</dbReference>
<dbReference type="InterPro" id="IPR015919">
    <property type="entry name" value="Cadherin-like_sf"/>
</dbReference>
<evidence type="ECO:0000256" key="2">
    <source>
        <dbReference type="ARBA" id="ARBA00022692"/>
    </source>
</evidence>
<gene>
    <name evidence="10" type="primary">PCDH15_5</name>
    <name evidence="10" type="ORF">XENORESO_020738</name>
</gene>
<keyword evidence="3" id="KW-0677">Repeat</keyword>
<feature type="domain" description="Cadherin" evidence="9">
    <location>
        <begin position="89"/>
        <end position="206"/>
    </location>
</feature>
<proteinExistence type="predicted"/>
<dbReference type="Proteomes" id="UP001444071">
    <property type="component" value="Unassembled WGS sequence"/>
</dbReference>
<evidence type="ECO:0000313" key="10">
    <source>
        <dbReference type="EMBL" id="MEQ2258505.1"/>
    </source>
</evidence>
<evidence type="ECO:0000256" key="6">
    <source>
        <dbReference type="ARBA" id="ARBA00022989"/>
    </source>
</evidence>
<evidence type="ECO:0000256" key="4">
    <source>
        <dbReference type="ARBA" id="ARBA00022837"/>
    </source>
</evidence>
<dbReference type="Pfam" id="PF18432">
    <property type="entry name" value="ECD"/>
    <property type="match status" value="1"/>
</dbReference>
<accession>A0ABV0VMN7</accession>
<evidence type="ECO:0000256" key="1">
    <source>
        <dbReference type="ARBA" id="ARBA00004370"/>
    </source>
</evidence>
<evidence type="ECO:0000259" key="9">
    <source>
        <dbReference type="PROSITE" id="PS50268"/>
    </source>
</evidence>
<dbReference type="SUPFAM" id="SSF49313">
    <property type="entry name" value="Cadherin-like"/>
    <property type="match status" value="2"/>
</dbReference>
<dbReference type="CDD" id="cd11304">
    <property type="entry name" value="Cadherin_repeat"/>
    <property type="match status" value="1"/>
</dbReference>
<evidence type="ECO:0000313" key="11">
    <source>
        <dbReference type="Proteomes" id="UP001444071"/>
    </source>
</evidence>
<evidence type="ECO:0000256" key="5">
    <source>
        <dbReference type="ARBA" id="ARBA00022889"/>
    </source>
</evidence>
<comment type="caution">
    <text evidence="10">The sequence shown here is derived from an EMBL/GenBank/DDBJ whole genome shotgun (WGS) entry which is preliminary data.</text>
</comment>
<dbReference type="PANTHER" id="PTHR24025:SF31">
    <property type="entry name" value="NEURAL-CADHERIN"/>
    <property type="match status" value="1"/>
</dbReference>
<evidence type="ECO:0000256" key="7">
    <source>
        <dbReference type="ARBA" id="ARBA00023136"/>
    </source>
</evidence>
<dbReference type="InterPro" id="IPR002126">
    <property type="entry name" value="Cadherin-like_dom"/>
</dbReference>
<dbReference type="Gene3D" id="2.60.40.60">
    <property type="entry name" value="Cadherins"/>
    <property type="match status" value="2"/>
</dbReference>
<dbReference type="InterPro" id="IPR020894">
    <property type="entry name" value="Cadherin_CS"/>
</dbReference>
<dbReference type="PROSITE" id="PS00232">
    <property type="entry name" value="CADHERIN_1"/>
    <property type="match status" value="1"/>
</dbReference>
<dbReference type="PRINTS" id="PR00205">
    <property type="entry name" value="CADHERIN"/>
</dbReference>
<protein>
    <submittedName>
        <fullName evidence="10">Protocadherin-15</fullName>
    </submittedName>
</protein>
<keyword evidence="11" id="KW-1185">Reference proteome</keyword>
<dbReference type="PROSITE" id="PS50268">
    <property type="entry name" value="CADHERIN_2"/>
    <property type="match status" value="2"/>
</dbReference>
<sequence>MQINGRAQDPGRTISLTLLDNYDYWVILEPAQQRLYLNSTGRLLDRDPPNYITTIVVKVQCTNELIGLVILHEVRIVVRDKNDNSPQFQQKNYYVAINELTPVSTTIFTGFSGNNGAIDIDDGPNGHVEYSILYNPSDPVSNNTVRVANTLSGNIILAERLNYEDKTRYLVLVQASDRAPHPPNRLTATITLTVDVLDGDDLGPMFLPCILVNNSRDCQPLTYRAAIPEFTEPTKLNPLNVTPHIQAEDMDRNIQPPSERPGILFYILVGQPNTYPEYFSLNQTTAELRVLKPVNRDLYQRFTLVIKVTSEIKFYLLSWSVVLTLN</sequence>
<dbReference type="InterPro" id="IPR041149">
    <property type="entry name" value="EC_dom"/>
</dbReference>
<dbReference type="InterPro" id="IPR030718">
    <property type="entry name" value="EC_dom_sf"/>
</dbReference>
<evidence type="ECO:0000256" key="8">
    <source>
        <dbReference type="PROSITE-ProRule" id="PRU00043"/>
    </source>
</evidence>
<dbReference type="InterPro" id="IPR050971">
    <property type="entry name" value="Cadherin-domain_protein"/>
</dbReference>
<name>A0ABV0VMN7_9TELE</name>
<dbReference type="Pfam" id="PF00028">
    <property type="entry name" value="Cadherin"/>
    <property type="match status" value="1"/>
</dbReference>
<keyword evidence="2" id="KW-0812">Transmembrane</keyword>
<keyword evidence="4 8" id="KW-0106">Calcium</keyword>
<dbReference type="Gene3D" id="2.60.40.3430">
    <property type="match status" value="1"/>
</dbReference>
<keyword evidence="5" id="KW-0130">Cell adhesion</keyword>
<evidence type="ECO:0000256" key="3">
    <source>
        <dbReference type="ARBA" id="ARBA00022737"/>
    </source>
</evidence>
<dbReference type="PANTHER" id="PTHR24025">
    <property type="entry name" value="DESMOGLEIN FAMILY MEMBER"/>
    <property type="match status" value="1"/>
</dbReference>
<keyword evidence="6" id="KW-1133">Transmembrane helix</keyword>
<feature type="domain" description="Cadherin" evidence="9">
    <location>
        <begin position="219"/>
        <end position="310"/>
    </location>
</feature>
<dbReference type="EMBL" id="JAHRIM010000832">
    <property type="protein sequence ID" value="MEQ2258505.1"/>
    <property type="molecule type" value="Genomic_DNA"/>
</dbReference>
<keyword evidence="7" id="KW-0472">Membrane</keyword>